<dbReference type="EMBL" id="LGRX02004965">
    <property type="protein sequence ID" value="KAK3279383.1"/>
    <property type="molecule type" value="Genomic_DNA"/>
</dbReference>
<dbReference type="Pfam" id="PF02806">
    <property type="entry name" value="Alpha-amylase_C"/>
    <property type="match status" value="1"/>
</dbReference>
<organism evidence="8 9">
    <name type="scientific">Cymbomonas tetramitiformis</name>
    <dbReference type="NCBI Taxonomy" id="36881"/>
    <lineage>
        <taxon>Eukaryota</taxon>
        <taxon>Viridiplantae</taxon>
        <taxon>Chlorophyta</taxon>
        <taxon>Pyramimonadophyceae</taxon>
        <taxon>Pyramimonadales</taxon>
        <taxon>Pyramimonadaceae</taxon>
        <taxon>Cymbomonas</taxon>
    </lineage>
</organism>
<dbReference type="Gene3D" id="2.60.40.1180">
    <property type="entry name" value="Golgi alpha-mannosidase II"/>
    <property type="match status" value="1"/>
</dbReference>
<reference evidence="8 9" key="1">
    <citation type="journal article" date="2015" name="Genome Biol. Evol.">
        <title>Comparative Genomics of a Bacterivorous Green Alga Reveals Evolutionary Causalities and Consequences of Phago-Mixotrophic Mode of Nutrition.</title>
        <authorList>
            <person name="Burns J.A."/>
            <person name="Paasch A."/>
            <person name="Narechania A."/>
            <person name="Kim E."/>
        </authorList>
    </citation>
    <scope>NUCLEOTIDE SEQUENCE [LARGE SCALE GENOMIC DNA]</scope>
    <source>
        <strain evidence="8 9">PLY_AMNH</strain>
    </source>
</reference>
<dbReference type="Gene3D" id="2.60.40.10">
    <property type="entry name" value="Immunoglobulins"/>
    <property type="match status" value="1"/>
</dbReference>
<evidence type="ECO:0000313" key="8">
    <source>
        <dbReference type="EMBL" id="KAK3279383.1"/>
    </source>
</evidence>
<dbReference type="SUPFAM" id="SSF51011">
    <property type="entry name" value="Glycosyl hydrolase domain"/>
    <property type="match status" value="1"/>
</dbReference>
<dbReference type="SUPFAM" id="SSF51445">
    <property type="entry name" value="(Trans)glycosidases"/>
    <property type="match status" value="1"/>
</dbReference>
<keyword evidence="6" id="KW-0035">Amyloplast</keyword>
<evidence type="ECO:0000256" key="1">
    <source>
        <dbReference type="ARBA" id="ARBA00000826"/>
    </source>
</evidence>
<evidence type="ECO:0000313" key="9">
    <source>
        <dbReference type="Proteomes" id="UP001190700"/>
    </source>
</evidence>
<protein>
    <recommendedName>
        <fullName evidence="4">1,4-alpha-glucan branching enzyme</fullName>
        <ecNumber evidence="4">2.4.1.18</ecNumber>
    </recommendedName>
</protein>
<evidence type="ECO:0000259" key="7">
    <source>
        <dbReference type="SMART" id="SM00642"/>
    </source>
</evidence>
<evidence type="ECO:0000256" key="6">
    <source>
        <dbReference type="ARBA" id="ARBA00023234"/>
    </source>
</evidence>
<dbReference type="InterPro" id="IPR006047">
    <property type="entry name" value="GH13_cat_dom"/>
</dbReference>
<dbReference type="Pfam" id="PF00128">
    <property type="entry name" value="Alpha-amylase"/>
    <property type="match status" value="1"/>
</dbReference>
<dbReference type="GO" id="GO:0005975">
    <property type="term" value="P:carbohydrate metabolic process"/>
    <property type="evidence" value="ECO:0007669"/>
    <property type="project" value="InterPro"/>
</dbReference>
<comment type="subcellular location">
    <subcellularLocation>
        <location evidence="2">Plastid</location>
        <location evidence="2">Amyloplast</location>
    </subcellularLocation>
</comment>
<dbReference type="EC" id="2.4.1.18" evidence="4"/>
<dbReference type="GO" id="GO:0003844">
    <property type="term" value="F:1,4-alpha-glucan branching enzyme activity"/>
    <property type="evidence" value="ECO:0007669"/>
    <property type="project" value="UniProtKB-EC"/>
</dbReference>
<comment type="caution">
    <text evidence="8">The sequence shown here is derived from an EMBL/GenBank/DDBJ whole genome shotgun (WGS) entry which is preliminary data.</text>
</comment>
<sequence>MALTYRSAVVFASAHSSAPSTPLFKRQTRLRFDGKAEAPAMAGFRASTASGLSILGGTGKPEVTSRGSTFKVRAESIRLETATTTESKMEEDRVMETQSVRTLAPRPLGVTLRPDGSARAAVWAPNAMTVELETSIEDLRTFTTVPVPQEVLDNLQEWESAPEPEVLSDYQPLETSFALQRVQDGSGNWEVELPAGVLCEGTPYRFALNAEATIFRRDPYARASDYDSKWCYADDGGVEFQWEDWQPRPFDENVIYEMHVGSFTPEGTLEAAVEKLKHIADAGFTAIELMPLAEFSYATERWGYNPRQLLSIHGPYGKPQDLRRFVNEAHILGIGVIVDVVLHHGAVDGNELWDFDGWGGNYFGEGGIYHEGAPDGPWGRNLSHWKHEVREMIKAACSMWLDEYKCDGLRFDSANDLPWDFIPDWTHHLHDTYPGCLLIAEITPENPEGIHRLGFDSLWTHSGYFDIIQQHRALGRGHHGGGDWADGWNLPRLRTAMGLHYGFTWPTQCVKYMTGSHDQVGCQNGGGHYEDLQMIGGQKRYFSDQCGGGRTDGTASAAQRLWYGANVGAAGLPMIMMGTEFMQTGWWNPDNERRLNWDLAVDDIGQRTIASVADVNELRKTYRALRLGWCNILHEDRMNGVLAFERALEGEDRVVVVINAGLNYWQNNEYGVWVSGGVFEQVYCSQDSSYSGSDHWISNHTEQPIQTHDGKLWLNLPPSCVTFFHQVAL</sequence>
<dbReference type="PANTHER" id="PTHR43651">
    <property type="entry name" value="1,4-ALPHA-GLUCAN-BRANCHING ENZYME"/>
    <property type="match status" value="1"/>
</dbReference>
<dbReference type="InterPro" id="IPR006048">
    <property type="entry name" value="A-amylase/branching_C"/>
</dbReference>
<dbReference type="GO" id="GO:0043169">
    <property type="term" value="F:cation binding"/>
    <property type="evidence" value="ECO:0007669"/>
    <property type="project" value="InterPro"/>
</dbReference>
<dbReference type="SMART" id="SM00642">
    <property type="entry name" value="Aamy"/>
    <property type="match status" value="1"/>
</dbReference>
<evidence type="ECO:0000256" key="2">
    <source>
        <dbReference type="ARBA" id="ARBA00004602"/>
    </source>
</evidence>
<keyword evidence="6" id="KW-0934">Plastid</keyword>
<evidence type="ECO:0000256" key="5">
    <source>
        <dbReference type="ARBA" id="ARBA00022679"/>
    </source>
</evidence>
<evidence type="ECO:0000256" key="3">
    <source>
        <dbReference type="ARBA" id="ARBA00009000"/>
    </source>
</evidence>
<evidence type="ECO:0000256" key="4">
    <source>
        <dbReference type="ARBA" id="ARBA00012541"/>
    </source>
</evidence>
<dbReference type="InterPro" id="IPR013780">
    <property type="entry name" value="Glyco_hydro_b"/>
</dbReference>
<dbReference type="InterPro" id="IPR013783">
    <property type="entry name" value="Ig-like_fold"/>
</dbReference>
<feature type="domain" description="Glycosyl hydrolase family 13 catalytic" evidence="7">
    <location>
        <begin position="257"/>
        <end position="619"/>
    </location>
</feature>
<comment type="catalytic activity">
    <reaction evidence="1">
        <text>Transfers a segment of a (1-&gt;4)-alpha-D-glucan chain to a primary hydroxy group in a similar glucan chain.</text>
        <dbReference type="EC" id="2.4.1.18"/>
    </reaction>
</comment>
<comment type="similarity">
    <text evidence="3">Belongs to the glycosyl hydrolase 13 family. GlgB subfamily.</text>
</comment>
<proteinExistence type="inferred from homology"/>
<dbReference type="InterPro" id="IPR017853">
    <property type="entry name" value="GH"/>
</dbReference>
<accession>A0AAE0GK31</accession>
<dbReference type="Gene3D" id="3.20.20.80">
    <property type="entry name" value="Glycosidases"/>
    <property type="match status" value="1"/>
</dbReference>
<keyword evidence="5" id="KW-0808">Transferase</keyword>
<gene>
    <name evidence="8" type="ORF">CYMTET_12731</name>
</gene>
<dbReference type="AlphaFoldDB" id="A0AAE0GK31"/>
<name>A0AAE0GK31_9CHLO</name>
<dbReference type="PANTHER" id="PTHR43651:SF11">
    <property type="entry name" value="MALTO-OLIGOSYLTREHALOSE TREHALOHYDROLASE"/>
    <property type="match status" value="1"/>
</dbReference>
<dbReference type="GO" id="GO:0009501">
    <property type="term" value="C:amyloplast"/>
    <property type="evidence" value="ECO:0007669"/>
    <property type="project" value="UniProtKB-SubCell"/>
</dbReference>
<keyword evidence="9" id="KW-1185">Reference proteome</keyword>
<dbReference type="Proteomes" id="UP001190700">
    <property type="component" value="Unassembled WGS sequence"/>
</dbReference>